<keyword evidence="1" id="KW-0472">Membrane</keyword>
<dbReference type="Proteomes" id="UP000682811">
    <property type="component" value="Unassembled WGS sequence"/>
</dbReference>
<evidence type="ECO:0000256" key="1">
    <source>
        <dbReference type="SAM" id="Phobius"/>
    </source>
</evidence>
<name>A0A919YFT7_9BACL</name>
<feature type="transmembrane region" description="Helical" evidence="1">
    <location>
        <begin position="338"/>
        <end position="362"/>
    </location>
</feature>
<feature type="transmembrane region" description="Helical" evidence="1">
    <location>
        <begin position="12"/>
        <end position="33"/>
    </location>
</feature>
<dbReference type="PANTHER" id="PTHR30590">
    <property type="entry name" value="INNER MEMBRANE PROTEIN"/>
    <property type="match status" value="1"/>
</dbReference>
<evidence type="ECO:0000313" key="4">
    <source>
        <dbReference type="Proteomes" id="UP000682811"/>
    </source>
</evidence>
<organism evidence="3 4">
    <name type="scientific">Paenibacillus azoreducens</name>
    <dbReference type="NCBI Taxonomy" id="116718"/>
    <lineage>
        <taxon>Bacteria</taxon>
        <taxon>Bacillati</taxon>
        <taxon>Bacillota</taxon>
        <taxon>Bacilli</taxon>
        <taxon>Bacillales</taxon>
        <taxon>Paenibacillaceae</taxon>
        <taxon>Paenibacillus</taxon>
    </lineage>
</organism>
<feature type="transmembrane region" description="Helical" evidence="1">
    <location>
        <begin position="92"/>
        <end position="109"/>
    </location>
</feature>
<dbReference type="InterPro" id="IPR007349">
    <property type="entry name" value="DUF418"/>
</dbReference>
<evidence type="ECO:0000313" key="3">
    <source>
        <dbReference type="EMBL" id="GIO48380.1"/>
    </source>
</evidence>
<proteinExistence type="predicted"/>
<keyword evidence="1" id="KW-1133">Transmembrane helix</keyword>
<feature type="transmembrane region" description="Helical" evidence="1">
    <location>
        <begin position="115"/>
        <end position="130"/>
    </location>
</feature>
<feature type="transmembrane region" description="Helical" evidence="1">
    <location>
        <begin position="313"/>
        <end position="332"/>
    </location>
</feature>
<protein>
    <recommendedName>
        <fullName evidence="2">DUF418 domain-containing protein</fullName>
    </recommendedName>
</protein>
<feature type="transmembrane region" description="Helical" evidence="1">
    <location>
        <begin position="53"/>
        <end position="72"/>
    </location>
</feature>
<comment type="caution">
    <text evidence="3">The sequence shown here is derived from an EMBL/GenBank/DDBJ whole genome shotgun (WGS) entry which is preliminary data.</text>
</comment>
<sequence length="398" mass="44827">MKSKRIRLIDCLRGFSLLGILLANMLIFQYGMYGKEFLNLFHVPAAELTAHNIVVLLVEGSFMPIFTFVFGFGMIMMKEGLNAKSRKAGWPLLRRFALLMVLGILHSTFLWDGDILLYYGLVGILLLIFMNRKPKTLLVWCCILLTLTGLMGLVPENKNDKTAQATNQRMEAYVQKTVTLYAEGTYGEIKHDRNTANPMGDRPSLVLVALMLAPILHMPLFLLGMYAAKKQWFVDPELKRGMYRKGMLIFLPLGLLLKSYKLLFPEMIGAGTGVMLGGSLLSIGYIMAFALIYSKYAPSRLLERFEAVGKLSLTNYLMQTVICTTIFYGYGLGWFGKIGVIAGCGLALLIYMMQMFVSSWYITRFKSGPIERVMRMWTYFSLSGKAKRKKAPAAAAEM</sequence>
<reference evidence="3 4" key="1">
    <citation type="submission" date="2021-03" db="EMBL/GenBank/DDBJ databases">
        <title>Antimicrobial resistance genes in bacteria isolated from Japanese honey, and their potential for conferring macrolide and lincosamide resistance in the American foulbrood pathogen Paenibacillus larvae.</title>
        <authorList>
            <person name="Okamoto M."/>
            <person name="Kumagai M."/>
            <person name="Kanamori H."/>
            <person name="Takamatsu D."/>
        </authorList>
    </citation>
    <scope>NUCLEOTIDE SEQUENCE [LARGE SCALE GENOMIC DNA]</scope>
    <source>
        <strain evidence="3 4">J34TS1</strain>
    </source>
</reference>
<dbReference type="PANTHER" id="PTHR30590:SF2">
    <property type="entry name" value="INNER MEMBRANE PROTEIN"/>
    <property type="match status" value="1"/>
</dbReference>
<keyword evidence="1" id="KW-0812">Transmembrane</keyword>
<gene>
    <name evidence="3" type="ORF">J34TS1_31450</name>
</gene>
<feature type="transmembrane region" description="Helical" evidence="1">
    <location>
        <begin position="205"/>
        <end position="226"/>
    </location>
</feature>
<feature type="transmembrane region" description="Helical" evidence="1">
    <location>
        <begin position="247"/>
        <end position="264"/>
    </location>
</feature>
<dbReference type="InterPro" id="IPR052529">
    <property type="entry name" value="Bact_Transport_Assoc"/>
</dbReference>
<keyword evidence="4" id="KW-1185">Reference proteome</keyword>
<evidence type="ECO:0000259" key="2">
    <source>
        <dbReference type="Pfam" id="PF04235"/>
    </source>
</evidence>
<feature type="domain" description="DUF418" evidence="2">
    <location>
        <begin position="227"/>
        <end position="380"/>
    </location>
</feature>
<dbReference type="EMBL" id="BORT01000013">
    <property type="protein sequence ID" value="GIO48380.1"/>
    <property type="molecule type" value="Genomic_DNA"/>
</dbReference>
<dbReference type="AlphaFoldDB" id="A0A919YFT7"/>
<dbReference type="Pfam" id="PF04235">
    <property type="entry name" value="DUF418"/>
    <property type="match status" value="1"/>
</dbReference>
<accession>A0A919YFT7</accession>
<feature type="transmembrane region" description="Helical" evidence="1">
    <location>
        <begin position="270"/>
        <end position="293"/>
    </location>
</feature>
<feature type="transmembrane region" description="Helical" evidence="1">
    <location>
        <begin position="137"/>
        <end position="154"/>
    </location>
</feature>